<keyword evidence="3 10" id="KW-1133">Transmembrane helix</keyword>
<feature type="disulfide bond" evidence="8">
    <location>
        <begin position="637"/>
        <end position="646"/>
    </location>
</feature>
<dbReference type="InterPro" id="IPR006586">
    <property type="entry name" value="ADAM_Cys-rich"/>
</dbReference>
<dbReference type="GO" id="GO:0005886">
    <property type="term" value="C:plasma membrane"/>
    <property type="evidence" value="ECO:0007669"/>
    <property type="project" value="TreeGrafter"/>
</dbReference>
<evidence type="ECO:0000256" key="1">
    <source>
        <dbReference type="ARBA" id="ARBA00004479"/>
    </source>
</evidence>
<feature type="domain" description="Disintegrin" evidence="13">
    <location>
        <begin position="393"/>
        <end position="482"/>
    </location>
</feature>
<keyword evidence="8" id="KW-0245">EGF-like domain</keyword>
<feature type="signal peptide" evidence="11">
    <location>
        <begin position="1"/>
        <end position="17"/>
    </location>
</feature>
<dbReference type="Pfam" id="PF01421">
    <property type="entry name" value="Reprolysin"/>
    <property type="match status" value="1"/>
</dbReference>
<dbReference type="InterPro" id="IPR001590">
    <property type="entry name" value="Peptidase_M12B"/>
</dbReference>
<dbReference type="Gene3D" id="3.40.390.10">
    <property type="entry name" value="Collagenase (Catalytic Domain)"/>
    <property type="match status" value="1"/>
</dbReference>
<dbReference type="FunFam" id="4.10.70.10:FF:000001">
    <property type="entry name" value="Disintegrin and metalloproteinase domain-containing protein 22"/>
    <property type="match status" value="1"/>
</dbReference>
<dbReference type="Gene3D" id="4.10.70.10">
    <property type="entry name" value="Disintegrin domain"/>
    <property type="match status" value="1"/>
</dbReference>
<dbReference type="Proteomes" id="UP000028761">
    <property type="component" value="Chromosome 8"/>
</dbReference>
<dbReference type="InterPro" id="IPR024079">
    <property type="entry name" value="MetalloPept_cat_dom_sf"/>
</dbReference>
<dbReference type="GO" id="GO:0007339">
    <property type="term" value="P:binding of sperm to zona pellucida"/>
    <property type="evidence" value="ECO:0007669"/>
    <property type="project" value="TreeGrafter"/>
</dbReference>
<proteinExistence type="predicted"/>
<keyword evidence="5 8" id="KW-1015">Disulfide bond</keyword>
<dbReference type="GO" id="GO:0007155">
    <property type="term" value="P:cell adhesion"/>
    <property type="evidence" value="ECO:0007669"/>
    <property type="project" value="TreeGrafter"/>
</dbReference>
<evidence type="ECO:0000256" key="7">
    <source>
        <dbReference type="PROSITE-ProRule" id="PRU00068"/>
    </source>
</evidence>
<evidence type="ECO:0000256" key="2">
    <source>
        <dbReference type="ARBA" id="ARBA00022692"/>
    </source>
</evidence>
<comment type="caution">
    <text evidence="8">Lacks conserved residue(s) required for the propagation of feature annotation.</text>
</comment>
<protein>
    <recommendedName>
        <fullName evidence="17">ADAM metallopeptidase domain 18</fullName>
    </recommendedName>
</protein>
<accession>A0A8I5R1Q6</accession>
<dbReference type="InterPro" id="IPR002870">
    <property type="entry name" value="Peptidase_M12B_N"/>
</dbReference>
<keyword evidence="6" id="KW-0325">Glycoprotein</keyword>
<evidence type="ECO:0000256" key="8">
    <source>
        <dbReference type="PROSITE-ProRule" id="PRU00076"/>
    </source>
</evidence>
<dbReference type="PROSITE" id="PS50026">
    <property type="entry name" value="EGF_3"/>
    <property type="match status" value="1"/>
</dbReference>
<dbReference type="AlphaFoldDB" id="A0A8I5R1Q6"/>
<evidence type="ECO:0000259" key="13">
    <source>
        <dbReference type="PROSITE" id="PS50214"/>
    </source>
</evidence>
<dbReference type="SUPFAM" id="SSF57552">
    <property type="entry name" value="Blood coagulation inhibitor (disintegrin)"/>
    <property type="match status" value="1"/>
</dbReference>
<feature type="disulfide bond" evidence="9">
    <location>
        <begin position="340"/>
        <end position="345"/>
    </location>
</feature>
<evidence type="ECO:0000256" key="11">
    <source>
        <dbReference type="SAM" id="SignalP"/>
    </source>
</evidence>
<feature type="chain" id="PRO_5035224397" description="ADAM metallopeptidase domain 18" evidence="11">
    <location>
        <begin position="18"/>
        <end position="743"/>
    </location>
</feature>
<name>A0A8I5R1Q6_PAPAN</name>
<keyword evidence="16" id="KW-1185">Reference proteome</keyword>
<dbReference type="GO" id="GO:0008584">
    <property type="term" value="P:male gonad development"/>
    <property type="evidence" value="ECO:0007669"/>
    <property type="project" value="TreeGrafter"/>
</dbReference>
<dbReference type="InterPro" id="IPR034027">
    <property type="entry name" value="Reprolysin_adamalysin"/>
</dbReference>
<evidence type="ECO:0000313" key="15">
    <source>
        <dbReference type="Ensembl" id="ENSPANP00000056797.1"/>
    </source>
</evidence>
<keyword evidence="11" id="KW-0732">Signal</keyword>
<feature type="transmembrane region" description="Helical" evidence="10">
    <location>
        <begin position="683"/>
        <end position="703"/>
    </location>
</feature>
<evidence type="ECO:0000256" key="4">
    <source>
        <dbReference type="ARBA" id="ARBA00023136"/>
    </source>
</evidence>
<dbReference type="PANTHER" id="PTHR11905">
    <property type="entry name" value="ADAM A DISINTEGRIN AND METALLOPROTEASE DOMAIN"/>
    <property type="match status" value="1"/>
</dbReference>
<dbReference type="GO" id="GO:0006508">
    <property type="term" value="P:proteolysis"/>
    <property type="evidence" value="ECO:0007669"/>
    <property type="project" value="InterPro"/>
</dbReference>
<evidence type="ECO:0000256" key="3">
    <source>
        <dbReference type="ARBA" id="ARBA00022989"/>
    </source>
</evidence>
<evidence type="ECO:0000259" key="12">
    <source>
        <dbReference type="PROSITE" id="PS50026"/>
    </source>
</evidence>
<dbReference type="Ensembl" id="ENSPANT00000079408.1">
    <property type="protein sequence ID" value="ENSPANP00000056797.1"/>
    <property type="gene ID" value="ENSPANG00000012484.3"/>
</dbReference>
<keyword evidence="4 10" id="KW-0472">Membrane</keyword>
<evidence type="ECO:0008006" key="17">
    <source>
        <dbReference type="Google" id="ProtNLM"/>
    </source>
</evidence>
<dbReference type="SMART" id="SM00050">
    <property type="entry name" value="DISIN"/>
    <property type="match status" value="1"/>
</dbReference>
<reference evidence="15 16" key="1">
    <citation type="submission" date="2012-03" db="EMBL/GenBank/DDBJ databases">
        <title>Whole Genome Assembly of Papio anubis.</title>
        <authorList>
            <person name="Liu Y.L."/>
            <person name="Abraham K.A."/>
            <person name="Akbar H.A."/>
            <person name="Ali S.A."/>
            <person name="Anosike U.A."/>
            <person name="Aqrawi P.A."/>
            <person name="Arias F.A."/>
            <person name="Attaway T.A."/>
            <person name="Awwad R.A."/>
            <person name="Babu C.B."/>
            <person name="Bandaranaike D.B."/>
            <person name="Battles P.B."/>
            <person name="Bell A.B."/>
            <person name="Beltran B.B."/>
            <person name="Berhane-Mersha D.B."/>
            <person name="Bess C.B."/>
            <person name="Bickham C.B."/>
            <person name="Bolden T.B."/>
            <person name="Carter K.C."/>
            <person name="Chau D.C."/>
            <person name="Chavez A.C."/>
            <person name="Clerc-Blankenburg K.C."/>
            <person name="Coyle M.C."/>
            <person name="Dao M.D."/>
            <person name="Davila M.L.D."/>
            <person name="Davy-Carroll L.D."/>
            <person name="Denson S.D."/>
            <person name="Dinh H.D."/>
            <person name="Fernandez S.F."/>
            <person name="Fernando P.F."/>
            <person name="Forbes L.F."/>
            <person name="Francis C.F."/>
            <person name="Francisco L.F."/>
            <person name="Fu Q.F."/>
            <person name="Garcia-Iii R.G."/>
            <person name="Garrett T.G."/>
            <person name="Gross S.G."/>
            <person name="Gubbala S.G."/>
            <person name="Hirani K.H."/>
            <person name="Hogues M.H."/>
            <person name="Hollins B.H."/>
            <person name="Jackson L.J."/>
            <person name="Javaid M.J."/>
            <person name="Jhangiani S.J."/>
            <person name="Johnson A.J."/>
            <person name="Johnson B.J."/>
            <person name="Jones J.J."/>
            <person name="Joshi V.J."/>
            <person name="Kalu J.K."/>
            <person name="Khan N.K."/>
            <person name="Korchina V.K."/>
            <person name="Kovar C.K."/>
            <person name="Lago L.L."/>
            <person name="Lara F.L."/>
            <person name="Le T.-K.L."/>
            <person name="Lee S.L."/>
            <person name="Legall-Iii F.L."/>
            <person name="Lemon S.L."/>
            <person name="Liu J.L."/>
            <person name="Liu Y.-S.L."/>
            <person name="Liyanage D.L."/>
            <person name="Lopez J.L."/>
            <person name="Lorensuhewa L.L."/>
            <person name="Mata R.M."/>
            <person name="Mathew T.M."/>
            <person name="Mercado C.M."/>
            <person name="Mercado I.M."/>
            <person name="Morales K.M."/>
            <person name="Morgan M.M."/>
            <person name="Munidasa M.M."/>
            <person name="Ngo D.N."/>
            <person name="Nguyen L.N."/>
            <person name="Nguyen T.N."/>
            <person name="Nguyen N.N."/>
            <person name="Obregon M.O."/>
            <person name="Okwuonu G.O."/>
            <person name="Ongeri F.O."/>
            <person name="Onwere C.O."/>
            <person name="Osifeso I.O."/>
            <person name="Parra A.P."/>
            <person name="Patil S.P."/>
            <person name="Perez A.P."/>
            <person name="Perez Y.P."/>
            <person name="Pham C.P."/>
            <person name="Pu L.-L.P."/>
            <person name="Puazo M.P."/>
            <person name="Quiroz J.Q."/>
            <person name="Rouhana J.R."/>
            <person name="Ruiz M.R."/>
            <person name="Ruiz S.-J.R."/>
            <person name="Saada N.S."/>
            <person name="Santibanez J.S."/>
            <person name="Scheel M.S."/>
            <person name="Schneider B.S."/>
            <person name="Simmons D.S."/>
            <person name="Sisson I.S."/>
            <person name="Tang L.-Y.T."/>
            <person name="Thornton R.T."/>
            <person name="Tisius J.T."/>
            <person name="Toledanes G.T."/>
            <person name="Trejos Z.T."/>
            <person name="Usmani K.U."/>
            <person name="Varghese R.V."/>
            <person name="Vattathil S.V."/>
            <person name="Vee V.V."/>
            <person name="Walker D.W."/>
            <person name="Weissenberger G.W."/>
            <person name="White C.W."/>
            <person name="Williams A.W."/>
            <person name="Woodworth J.W."/>
            <person name="Wright R.W."/>
            <person name="Zhu Y.Z."/>
            <person name="Han Y.H."/>
            <person name="Newsham I.N."/>
            <person name="Nazareth L.N."/>
            <person name="Worley K.W."/>
            <person name="Muzny D.M."/>
            <person name="Rogers J.R."/>
            <person name="Gibbs R.G."/>
        </authorList>
    </citation>
    <scope>NUCLEOTIDE SEQUENCE [LARGE SCALE GENOMIC DNA]</scope>
</reference>
<feature type="domain" description="EGF-like" evidence="12">
    <location>
        <begin position="615"/>
        <end position="647"/>
    </location>
</feature>
<evidence type="ECO:0000256" key="5">
    <source>
        <dbReference type="ARBA" id="ARBA00023157"/>
    </source>
</evidence>
<dbReference type="Pfam" id="PF00200">
    <property type="entry name" value="Disintegrin"/>
    <property type="match status" value="1"/>
</dbReference>
<feature type="disulfide bond" evidence="8">
    <location>
        <begin position="619"/>
        <end position="629"/>
    </location>
</feature>
<dbReference type="PANTHER" id="PTHR11905:SF26">
    <property type="entry name" value="A DISINTEGRIN AND METALLOPEPTIDASE DOMAIN 3"/>
    <property type="match status" value="1"/>
</dbReference>
<dbReference type="InterPro" id="IPR036436">
    <property type="entry name" value="Disintegrin_dom_sf"/>
</dbReference>
<dbReference type="PROSITE" id="PS50215">
    <property type="entry name" value="ADAM_MEPRO"/>
    <property type="match status" value="1"/>
</dbReference>
<evidence type="ECO:0000256" key="6">
    <source>
        <dbReference type="ARBA" id="ARBA00023180"/>
    </source>
</evidence>
<dbReference type="SUPFAM" id="SSF55486">
    <property type="entry name" value="Metalloproteases ('zincins'), catalytic domain"/>
    <property type="match status" value="1"/>
</dbReference>
<dbReference type="PROSITE" id="PS50214">
    <property type="entry name" value="DISINTEGRIN_2"/>
    <property type="match status" value="1"/>
</dbReference>
<dbReference type="PROSITE" id="PS01186">
    <property type="entry name" value="EGF_2"/>
    <property type="match status" value="1"/>
</dbReference>
<evidence type="ECO:0000259" key="14">
    <source>
        <dbReference type="PROSITE" id="PS50215"/>
    </source>
</evidence>
<dbReference type="OMA" id="MKFFSSC"/>
<organism evidence="15 16">
    <name type="scientific">Papio anubis</name>
    <name type="common">Olive baboon</name>
    <dbReference type="NCBI Taxonomy" id="9555"/>
    <lineage>
        <taxon>Eukaryota</taxon>
        <taxon>Metazoa</taxon>
        <taxon>Chordata</taxon>
        <taxon>Craniata</taxon>
        <taxon>Vertebrata</taxon>
        <taxon>Euteleostomi</taxon>
        <taxon>Mammalia</taxon>
        <taxon>Eutheria</taxon>
        <taxon>Euarchontoglires</taxon>
        <taxon>Primates</taxon>
        <taxon>Haplorrhini</taxon>
        <taxon>Catarrhini</taxon>
        <taxon>Cercopithecidae</taxon>
        <taxon>Cercopithecinae</taxon>
        <taxon>Papio</taxon>
    </lineage>
</organism>
<dbReference type="InterPro" id="IPR000742">
    <property type="entry name" value="EGF"/>
</dbReference>
<dbReference type="Pfam" id="PF08516">
    <property type="entry name" value="ADAM_CR"/>
    <property type="match status" value="1"/>
</dbReference>
<feature type="domain" description="Peptidase M12B" evidence="14">
    <location>
        <begin position="187"/>
        <end position="384"/>
    </location>
</feature>
<dbReference type="CDD" id="cd04269">
    <property type="entry name" value="ZnMc_adamalysin_II_like"/>
    <property type="match status" value="1"/>
</dbReference>
<feature type="disulfide bond" evidence="7">
    <location>
        <begin position="454"/>
        <end position="474"/>
    </location>
</feature>
<keyword evidence="2 10" id="KW-0812">Transmembrane</keyword>
<comment type="subcellular location">
    <subcellularLocation>
        <location evidence="1">Membrane</location>
        <topology evidence="1">Single-pass type I membrane protein</topology>
    </subcellularLocation>
</comment>
<dbReference type="SMART" id="SM00608">
    <property type="entry name" value="ACR"/>
    <property type="match status" value="1"/>
</dbReference>
<dbReference type="GO" id="GO:0004222">
    <property type="term" value="F:metalloendopeptidase activity"/>
    <property type="evidence" value="ECO:0007669"/>
    <property type="project" value="InterPro"/>
</dbReference>
<evidence type="ECO:0000313" key="16">
    <source>
        <dbReference type="Proteomes" id="UP000028761"/>
    </source>
</evidence>
<dbReference type="Pfam" id="PF01562">
    <property type="entry name" value="Pep_M12B_propep"/>
    <property type="match status" value="1"/>
</dbReference>
<dbReference type="InterPro" id="IPR001762">
    <property type="entry name" value="Disintegrin_dom"/>
</dbReference>
<evidence type="ECO:0000256" key="10">
    <source>
        <dbReference type="SAM" id="Phobius"/>
    </source>
</evidence>
<evidence type="ECO:0000256" key="9">
    <source>
        <dbReference type="PROSITE-ProRule" id="PRU00276"/>
    </source>
</evidence>
<reference evidence="15" key="3">
    <citation type="submission" date="2025-09" db="UniProtKB">
        <authorList>
            <consortium name="Ensembl"/>
        </authorList>
    </citation>
    <scope>IDENTIFICATION</scope>
</reference>
<reference evidence="15" key="2">
    <citation type="submission" date="2025-08" db="UniProtKB">
        <authorList>
            <consortium name="Ensembl"/>
        </authorList>
    </citation>
    <scope>IDENTIFICATION</scope>
</reference>
<dbReference type="GeneTree" id="ENSGT00940000162466"/>
<sequence length="743" mass="83068">MLSLLLILSGLGRLTSAGPHSETPVLQITVPRKIQTNTNDGDVSETHATYSIKIEGKPYTFLLEKQSFLHPHFLVYLYNESGTLYVDSSFSKGHCFYQGYAADIPKSAVTLRTCSGLRGLLQLDNISYGIEPLESSPTYEHVVYRIKNDAIGHFSFQENYPVAQHIDQSYRILVKSDINSGAMLSKRTLKIQIIMDKAMYDYMGSAVAVAVEKVFQIFGLINTMFSQLNITVMLSSLEIWSDQNKISTSGHADEILQRFLLWKQKLLFQRSHDMTYLLIYRNHSTYVGATYHGMACDPKFATGIALYPKKITVEAFSVVMAQLLGINLGLTYDDIYNCYCPGPTCIMNPDAIRSHGVKFFSSCSMDEFKQIVLQPELKCFQDKTISEMTYQKSATCGNGILEPTEQCDCGYRKACTYKKCCNPADCTLIGFAECGSGPCCNNKTCTIYARGHVCRKSIDMCDFPEYCNGTSEFCVPDVKAADLESCSNKTSYCFKGICRDRDRQCSQLFGKFSKSANLLCTEEVNFQNDKFGNCGQRCPFFDILCGKIVCHWIHSELVPMTDLDIQYTYLGGHVCLSAHARNASKQLGTYTEDITACGQQKVCHSRGCRYLSELNITKCTTNCGQNGICNDRFHCQCDPGYAPPDCDPSMSSPGGSIDDGFWLSVDKSVPLFPKQRAAPKNNGLLISFYIFSPLLILIAIVSLKWNKMKRFWSKVGTVSSSNQVIKSKPSDEERILPRNSPLT</sequence>